<proteinExistence type="predicted"/>
<accession>A0A5B9FVM7</accession>
<dbReference type="Gene3D" id="3.40.50.720">
    <property type="entry name" value="NAD(P)-binding Rossmann-like Domain"/>
    <property type="match status" value="1"/>
</dbReference>
<dbReference type="PANTHER" id="PTHR43162:SF1">
    <property type="entry name" value="PRESTALK A DIFFERENTIATION PROTEIN A"/>
    <property type="match status" value="1"/>
</dbReference>
<evidence type="ECO:0000259" key="1">
    <source>
        <dbReference type="Pfam" id="PF13460"/>
    </source>
</evidence>
<sequence length="299" mass="32986">MKIIVTGSLGNISRPLTEKLVQKGHVVVVVSSRAARQKDIESLGAMAAIGSLQDTGFLEATFKDADVVYTMVPPANYFDHSLDLISYYRRLANSYLQAIRQSGVKRVINLSSIGAHLEKGNGILEGTYQVEQLLNRLPPEVAITHIRPTEFYYNLLPHAHSAKNNGYIAMNIGKDVVNAWVSPRDIAGVIAEEISLAVPGRKVRYVASEEITYKELIGILGKAVGDEELQWQELTDEQMTQGLVGVGMNPQIAMKMAEMYAAIHSGLLYEDYDRNRPAVMGSVKMADFAKDFAHAYSQL</sequence>
<dbReference type="PANTHER" id="PTHR43162">
    <property type="match status" value="1"/>
</dbReference>
<evidence type="ECO:0000313" key="3">
    <source>
        <dbReference type="Proteomes" id="UP000321222"/>
    </source>
</evidence>
<dbReference type="AlphaFoldDB" id="A0A5B9FVM7"/>
<dbReference type="RefSeq" id="WP_147584453.1">
    <property type="nucleotide sequence ID" value="NZ_CP042831.1"/>
</dbReference>
<evidence type="ECO:0000313" key="2">
    <source>
        <dbReference type="EMBL" id="QEE51014.1"/>
    </source>
</evidence>
<feature type="domain" description="NAD(P)-binding" evidence="1">
    <location>
        <begin position="7"/>
        <end position="193"/>
    </location>
</feature>
<name>A0A5B9FVM7_9FLAO</name>
<dbReference type="SUPFAM" id="SSF51735">
    <property type="entry name" value="NAD(P)-binding Rossmann-fold domains"/>
    <property type="match status" value="1"/>
</dbReference>
<keyword evidence="3" id="KW-1185">Reference proteome</keyword>
<dbReference type="KEGG" id="fak:FUA48_15945"/>
<dbReference type="InterPro" id="IPR036291">
    <property type="entry name" value="NAD(P)-bd_dom_sf"/>
</dbReference>
<dbReference type="InterPro" id="IPR016040">
    <property type="entry name" value="NAD(P)-bd_dom"/>
</dbReference>
<protein>
    <submittedName>
        <fullName evidence="2">NAD-dependent epimerase/dehydratase family protein</fullName>
    </submittedName>
</protein>
<dbReference type="EMBL" id="CP042831">
    <property type="protein sequence ID" value="QEE51014.1"/>
    <property type="molecule type" value="Genomic_DNA"/>
</dbReference>
<dbReference type="InterPro" id="IPR051604">
    <property type="entry name" value="Ergot_Alk_Oxidoreductase"/>
</dbReference>
<dbReference type="Proteomes" id="UP000321222">
    <property type="component" value="Chromosome"/>
</dbReference>
<reference evidence="2 3" key="1">
    <citation type="submission" date="2019-08" db="EMBL/GenBank/DDBJ databases">
        <title>Flavobacterium alkalisoli sp. nov., isolated from rhizosphere soil of Suaeda salsa.</title>
        <authorList>
            <person name="Sun J.-Q."/>
            <person name="Xu L."/>
        </authorList>
    </citation>
    <scope>NUCLEOTIDE SEQUENCE [LARGE SCALE GENOMIC DNA]</scope>
    <source>
        <strain evidence="2 3">XS-5</strain>
    </source>
</reference>
<dbReference type="Pfam" id="PF13460">
    <property type="entry name" value="NAD_binding_10"/>
    <property type="match status" value="1"/>
</dbReference>
<gene>
    <name evidence="2" type="ORF">FUA48_15945</name>
</gene>
<dbReference type="OrthoDB" id="2149806at2"/>
<dbReference type="Gene3D" id="3.90.25.10">
    <property type="entry name" value="UDP-galactose 4-epimerase, domain 1"/>
    <property type="match status" value="1"/>
</dbReference>
<organism evidence="2 3">
    <name type="scientific">Flavobacterium alkalisoli</name>
    <dbReference type="NCBI Taxonomy" id="2602769"/>
    <lineage>
        <taxon>Bacteria</taxon>
        <taxon>Pseudomonadati</taxon>
        <taxon>Bacteroidota</taxon>
        <taxon>Flavobacteriia</taxon>
        <taxon>Flavobacteriales</taxon>
        <taxon>Flavobacteriaceae</taxon>
        <taxon>Flavobacterium</taxon>
    </lineage>
</organism>